<gene>
    <name evidence="2" type="ORF">AA20_05310</name>
</gene>
<accession>A0A0G9K8L6</accession>
<dbReference type="EMBL" id="JAIQ01000083">
    <property type="protein sequence ID" value="KLE00573.1"/>
    <property type="molecule type" value="Genomic_DNA"/>
</dbReference>
<comment type="caution">
    <text evidence="2">The sequence shown here is derived from an EMBL/GenBank/DDBJ whole genome shotgun (WGS) entry which is preliminary data.</text>
</comment>
<feature type="coiled-coil region" evidence="1">
    <location>
        <begin position="89"/>
        <end position="123"/>
    </location>
</feature>
<proteinExistence type="predicted"/>
<feature type="coiled-coil region" evidence="1">
    <location>
        <begin position="32"/>
        <end position="63"/>
    </location>
</feature>
<evidence type="ECO:0000313" key="2">
    <source>
        <dbReference type="EMBL" id="KLE00573.1"/>
    </source>
</evidence>
<protein>
    <submittedName>
        <fullName evidence="2">Uncharacterized protein</fullName>
    </submittedName>
</protein>
<reference evidence="2 3" key="1">
    <citation type="submission" date="2014-01" db="EMBL/GenBank/DDBJ databases">
        <title>Development of a Comparative Genomic Fingerprinting Assay for High Resolution Genotyping of Arcobacter butzleri.</title>
        <authorList>
            <person name="Webb A.L."/>
            <person name="Inglis G.D."/>
            <person name="Kruczkiewicz P."/>
            <person name="Selinger L.B."/>
            <person name="Taboada E.N."/>
        </authorList>
    </citation>
    <scope>NUCLEOTIDE SEQUENCE [LARGE SCALE GENOMIC DNA]</scope>
    <source>
        <strain evidence="2 3">L348</strain>
    </source>
</reference>
<name>A0A0G9K8L6_9BACT</name>
<sequence length="166" mass="19414">MAKDKLNPLRTKHELSVSIDDVEYKFTYIAVNKQIQQTLEKFKEEQKQAYENVDNKRAELKDLYETKSLNEEILKDSSFLERVKILIEQKNLISKISTLEKEIRELGNLQNQLENDLEEYFKRKFELCVVGDGKVSFQKAIDDAGISYAVIDAYINESLRNSVEKK</sequence>
<dbReference type="RefSeq" id="WP_046996585.1">
    <property type="nucleotide sequence ID" value="NZ_JAIQ01000083.1"/>
</dbReference>
<evidence type="ECO:0000313" key="3">
    <source>
        <dbReference type="Proteomes" id="UP000035514"/>
    </source>
</evidence>
<dbReference type="PATRIC" id="fig|1447256.3.peg.1032"/>
<dbReference type="Proteomes" id="UP000035514">
    <property type="component" value="Unassembled WGS sequence"/>
</dbReference>
<keyword evidence="1" id="KW-0175">Coiled coil</keyword>
<dbReference type="AlphaFoldDB" id="A0A0G9K8L6"/>
<organism evidence="2 3">
    <name type="scientific">Aliarcobacter butzleri L348</name>
    <dbReference type="NCBI Taxonomy" id="1447256"/>
    <lineage>
        <taxon>Bacteria</taxon>
        <taxon>Pseudomonadati</taxon>
        <taxon>Campylobacterota</taxon>
        <taxon>Epsilonproteobacteria</taxon>
        <taxon>Campylobacterales</taxon>
        <taxon>Arcobacteraceae</taxon>
        <taxon>Aliarcobacter</taxon>
    </lineage>
</organism>
<evidence type="ECO:0000256" key="1">
    <source>
        <dbReference type="SAM" id="Coils"/>
    </source>
</evidence>